<protein>
    <recommendedName>
        <fullName evidence="2">HIT domain-containing protein</fullName>
    </recommendedName>
</protein>
<proteinExistence type="predicted"/>
<dbReference type="PRINTS" id="PR00332">
    <property type="entry name" value="HISTRIAD"/>
</dbReference>
<comment type="caution">
    <text evidence="3">The sequence shown here is derived from an EMBL/GenBank/DDBJ whole genome shotgun (WGS) entry which is preliminary data.</text>
</comment>
<feature type="domain" description="HIT" evidence="2">
    <location>
        <begin position="11"/>
        <end position="50"/>
    </location>
</feature>
<evidence type="ECO:0000256" key="1">
    <source>
        <dbReference type="PROSITE-ProRule" id="PRU00464"/>
    </source>
</evidence>
<dbReference type="SUPFAM" id="SSF54197">
    <property type="entry name" value="HIT-like"/>
    <property type="match status" value="1"/>
</dbReference>
<dbReference type="InterPro" id="IPR011146">
    <property type="entry name" value="HIT-like"/>
</dbReference>
<dbReference type="OrthoDB" id="672793at2759"/>
<dbReference type="GO" id="GO:0003824">
    <property type="term" value="F:catalytic activity"/>
    <property type="evidence" value="ECO:0007669"/>
    <property type="project" value="InterPro"/>
</dbReference>
<comment type="caution">
    <text evidence="1">Lacks conserved residue(s) required for the propagation of feature annotation.</text>
</comment>
<evidence type="ECO:0000259" key="2">
    <source>
        <dbReference type="PROSITE" id="PS51084"/>
    </source>
</evidence>
<gene>
    <name evidence="3" type="ORF">EWM64_g667</name>
</gene>
<dbReference type="STRING" id="135208.A0A4Z0A8E1"/>
<dbReference type="InterPro" id="IPR036265">
    <property type="entry name" value="HIT-like_sf"/>
</dbReference>
<dbReference type="PANTHER" id="PTHR46648:SF1">
    <property type="entry name" value="ADENOSINE 5'-MONOPHOSPHORAMIDASE HNT1"/>
    <property type="match status" value="1"/>
</dbReference>
<dbReference type="PROSITE" id="PS51084">
    <property type="entry name" value="HIT_2"/>
    <property type="match status" value="1"/>
</dbReference>
<dbReference type="InterPro" id="IPR001310">
    <property type="entry name" value="Histidine_triad_HIT"/>
</dbReference>
<dbReference type="PANTHER" id="PTHR46648">
    <property type="entry name" value="HIT FAMILY PROTEIN 1"/>
    <property type="match status" value="1"/>
</dbReference>
<evidence type="ECO:0000313" key="4">
    <source>
        <dbReference type="Proteomes" id="UP000298061"/>
    </source>
</evidence>
<dbReference type="Pfam" id="PF01230">
    <property type="entry name" value="HIT"/>
    <property type="match status" value="1"/>
</dbReference>
<dbReference type="AlphaFoldDB" id="A0A4Z0A8E1"/>
<evidence type="ECO:0000313" key="3">
    <source>
        <dbReference type="EMBL" id="TFY83346.1"/>
    </source>
</evidence>
<name>A0A4Z0A8E1_9AGAM</name>
<sequence>MSSVKVDEKCPFCLIVKDTIPSHKVHETEHTLAFLDIFPISEGHTQVIPKCQDLTSKHVDHVHFHVIPKPNEKEGLLLSEEVWKQKKPEKEELAATAEKMKAKI</sequence>
<accession>A0A4Z0A8E1</accession>
<reference evidence="3 4" key="1">
    <citation type="submission" date="2019-02" db="EMBL/GenBank/DDBJ databases">
        <title>Genome sequencing of the rare red list fungi Hericium alpestre (H. flagellum).</title>
        <authorList>
            <person name="Buettner E."/>
            <person name="Kellner H."/>
        </authorList>
    </citation>
    <scope>NUCLEOTIDE SEQUENCE [LARGE SCALE GENOMIC DNA]</scope>
    <source>
        <strain evidence="3 4">DSM 108284</strain>
    </source>
</reference>
<dbReference type="GO" id="GO:0009117">
    <property type="term" value="P:nucleotide metabolic process"/>
    <property type="evidence" value="ECO:0007669"/>
    <property type="project" value="TreeGrafter"/>
</dbReference>
<dbReference type="Proteomes" id="UP000298061">
    <property type="component" value="Unassembled WGS sequence"/>
</dbReference>
<organism evidence="3 4">
    <name type="scientific">Hericium alpestre</name>
    <dbReference type="NCBI Taxonomy" id="135208"/>
    <lineage>
        <taxon>Eukaryota</taxon>
        <taxon>Fungi</taxon>
        <taxon>Dikarya</taxon>
        <taxon>Basidiomycota</taxon>
        <taxon>Agaricomycotina</taxon>
        <taxon>Agaricomycetes</taxon>
        <taxon>Russulales</taxon>
        <taxon>Hericiaceae</taxon>
        <taxon>Hericium</taxon>
    </lineage>
</organism>
<dbReference type="Gene3D" id="3.30.428.10">
    <property type="entry name" value="HIT-like"/>
    <property type="match status" value="2"/>
</dbReference>
<keyword evidence="4" id="KW-1185">Reference proteome</keyword>
<dbReference type="EMBL" id="SFCI01000035">
    <property type="protein sequence ID" value="TFY83346.1"/>
    <property type="molecule type" value="Genomic_DNA"/>
</dbReference>